<sequence>MTVVHPTVAASDEAVAHEVRELARRAKAASRRLALLSTAQKNETLLAAADKIAARAEDILAANALDEEAGTATGMAESLKDRLRLTPARIEGVASGLRQVAALPDPVGEVVDGRTLPNGLQLRQERVPLGVVGIVYEARPNVTVDGFGLAFKSGNAVLLRGSASAARSNEVLVGLVREALAERGLPEDAAQLLPSASHASVVALAQARGLVDVIIPRGGAGLINAVVSQATVPAIETGVGNCHIFVHAGADFDQAITILVNAKTRRPSVCNTVETVLVDRAVADVAAPKILAALQDAGVTVHGDAGAFPGLGLVPATEADWAQEYLSLDIAFAVVDGVDGAVAHIEQWGTGHTEAIVTNDLAVAREFTARVDAAAVLVNASTAFTDGEQFGLGAEIGISTQKLHARGPMGLSALTSTKWVVWGDGQVRGV</sequence>
<keyword evidence="7" id="KW-0963">Cytoplasm</keyword>
<dbReference type="GO" id="GO:0050661">
    <property type="term" value="F:NADP binding"/>
    <property type="evidence" value="ECO:0007669"/>
    <property type="project" value="InterPro"/>
</dbReference>
<name>E5XMI2_SEGRC</name>
<evidence type="ECO:0000256" key="3">
    <source>
        <dbReference type="ARBA" id="ARBA00022650"/>
    </source>
</evidence>
<comment type="subcellular location">
    <subcellularLocation>
        <location evidence="7">Cytoplasm</location>
    </subcellularLocation>
</comment>
<comment type="catalytic activity">
    <reaction evidence="6 7">
        <text>L-glutamate 5-semialdehyde + phosphate + NADP(+) = L-glutamyl 5-phosphate + NADPH + H(+)</text>
        <dbReference type="Rhea" id="RHEA:19541"/>
        <dbReference type="ChEBI" id="CHEBI:15378"/>
        <dbReference type="ChEBI" id="CHEBI:43474"/>
        <dbReference type="ChEBI" id="CHEBI:57783"/>
        <dbReference type="ChEBI" id="CHEBI:58066"/>
        <dbReference type="ChEBI" id="CHEBI:58274"/>
        <dbReference type="ChEBI" id="CHEBI:58349"/>
        <dbReference type="EC" id="1.2.1.41"/>
    </reaction>
</comment>
<evidence type="ECO:0000256" key="7">
    <source>
        <dbReference type="HAMAP-Rule" id="MF_00412"/>
    </source>
</evidence>
<dbReference type="PIRSF" id="PIRSF000151">
    <property type="entry name" value="GPR"/>
    <property type="match status" value="1"/>
</dbReference>
<dbReference type="Pfam" id="PF00171">
    <property type="entry name" value="Aldedh"/>
    <property type="match status" value="1"/>
</dbReference>
<dbReference type="InterPro" id="IPR015590">
    <property type="entry name" value="Aldehyde_DH_dom"/>
</dbReference>
<dbReference type="GO" id="GO:0005737">
    <property type="term" value="C:cytoplasm"/>
    <property type="evidence" value="ECO:0007669"/>
    <property type="project" value="UniProtKB-SubCell"/>
</dbReference>
<dbReference type="NCBIfam" id="TIGR00407">
    <property type="entry name" value="proA"/>
    <property type="match status" value="1"/>
</dbReference>
<comment type="pathway">
    <text evidence="1 7">Amino-acid biosynthesis; L-proline biosynthesis; L-glutamate 5-semialdehyde from L-glutamate: step 2/2.</text>
</comment>
<evidence type="ECO:0000256" key="4">
    <source>
        <dbReference type="ARBA" id="ARBA00022857"/>
    </source>
</evidence>
<comment type="caution">
    <text evidence="9">The sequence shown here is derived from an EMBL/GenBank/DDBJ whole genome shotgun (WGS) entry which is preliminary data.</text>
</comment>
<evidence type="ECO:0000256" key="6">
    <source>
        <dbReference type="ARBA" id="ARBA00049024"/>
    </source>
</evidence>
<dbReference type="NCBIfam" id="NF001221">
    <property type="entry name" value="PRK00197.1"/>
    <property type="match status" value="1"/>
</dbReference>
<dbReference type="AlphaFoldDB" id="E5XMI2"/>
<keyword evidence="3 7" id="KW-0641">Proline biosynthesis</keyword>
<keyword evidence="2 7" id="KW-0028">Amino-acid biosynthesis</keyword>
<reference evidence="9 10" key="1">
    <citation type="journal article" date="2011" name="Stand. Genomic Sci.">
        <title>High quality draft genome sequence of Segniliparus rugosus CDC 945(T)= (ATCC BAA-974(T)).</title>
        <authorList>
            <person name="Earl A.M."/>
            <person name="Desjardins C.A."/>
            <person name="Fitzgerald M.G."/>
            <person name="Arachchi H.M."/>
            <person name="Zeng Q."/>
            <person name="Mehta T."/>
            <person name="Griggs A."/>
            <person name="Birren B.W."/>
            <person name="Toney N.C."/>
            <person name="Carr J."/>
            <person name="Posey J."/>
            <person name="Butler W.R."/>
        </authorList>
    </citation>
    <scope>NUCLEOTIDE SEQUENCE [LARGE SCALE GENOMIC DNA]</scope>
    <source>
        <strain evidence="10">ATCC BAA-974 / DSM 45345 / CCUG 50838 / CIP 108380 / JCM 13579 / CDC 945</strain>
    </source>
</reference>
<gene>
    <name evidence="7" type="primary">proA</name>
    <name evidence="9" type="ORF">HMPREF9336_00702</name>
</gene>
<comment type="function">
    <text evidence="7">Catalyzes the NADPH-dependent reduction of L-glutamate 5-phosphate into L-glutamate 5-semialdehyde and phosphate. The product spontaneously undergoes cyclization to form 1-pyrroline-5-carboxylate.</text>
</comment>
<dbReference type="STRING" id="679197.HMPREF9336_00702"/>
<dbReference type="SUPFAM" id="SSF53720">
    <property type="entry name" value="ALDH-like"/>
    <property type="match status" value="1"/>
</dbReference>
<evidence type="ECO:0000256" key="1">
    <source>
        <dbReference type="ARBA" id="ARBA00004985"/>
    </source>
</evidence>
<keyword evidence="5 7" id="KW-0560">Oxidoreductase</keyword>
<dbReference type="Proteomes" id="UP000004816">
    <property type="component" value="Unassembled WGS sequence"/>
</dbReference>
<dbReference type="InterPro" id="IPR012134">
    <property type="entry name" value="Glu-5-SA_DH"/>
</dbReference>
<dbReference type="InterPro" id="IPR016162">
    <property type="entry name" value="Ald_DH_N"/>
</dbReference>
<dbReference type="Gene3D" id="3.40.309.10">
    <property type="entry name" value="Aldehyde Dehydrogenase, Chain A, domain 2"/>
    <property type="match status" value="1"/>
</dbReference>
<keyword evidence="10" id="KW-1185">Reference proteome</keyword>
<dbReference type="EC" id="1.2.1.41" evidence="7"/>
<dbReference type="PANTHER" id="PTHR11063">
    <property type="entry name" value="GLUTAMATE SEMIALDEHYDE DEHYDROGENASE"/>
    <property type="match status" value="1"/>
</dbReference>
<dbReference type="HAMAP" id="MF_00412">
    <property type="entry name" value="ProA"/>
    <property type="match status" value="1"/>
</dbReference>
<accession>E5XMI2</accession>
<feature type="domain" description="Aldehyde dehydrogenase" evidence="8">
    <location>
        <begin position="8"/>
        <end position="297"/>
    </location>
</feature>
<dbReference type="EMBL" id="ACZI02000003">
    <property type="protein sequence ID" value="EFV14447.1"/>
    <property type="molecule type" value="Genomic_DNA"/>
</dbReference>
<dbReference type="GO" id="GO:0055129">
    <property type="term" value="P:L-proline biosynthetic process"/>
    <property type="evidence" value="ECO:0007669"/>
    <property type="project" value="UniProtKB-UniRule"/>
</dbReference>
<proteinExistence type="inferred from homology"/>
<evidence type="ECO:0000256" key="5">
    <source>
        <dbReference type="ARBA" id="ARBA00023002"/>
    </source>
</evidence>
<dbReference type="InterPro" id="IPR020593">
    <property type="entry name" value="G-glutamylP_reductase_CS"/>
</dbReference>
<evidence type="ECO:0000313" key="10">
    <source>
        <dbReference type="Proteomes" id="UP000004816"/>
    </source>
</evidence>
<evidence type="ECO:0000259" key="8">
    <source>
        <dbReference type="Pfam" id="PF00171"/>
    </source>
</evidence>
<dbReference type="UniPathway" id="UPA00098">
    <property type="reaction ID" value="UER00360"/>
</dbReference>
<evidence type="ECO:0000256" key="2">
    <source>
        <dbReference type="ARBA" id="ARBA00022605"/>
    </source>
</evidence>
<dbReference type="InterPro" id="IPR000965">
    <property type="entry name" value="GPR_dom"/>
</dbReference>
<evidence type="ECO:0000313" key="9">
    <source>
        <dbReference type="EMBL" id="EFV14447.1"/>
    </source>
</evidence>
<keyword evidence="4 7" id="KW-0521">NADP</keyword>
<organism evidence="9 10">
    <name type="scientific">Segniliparus rugosus (strain ATCC BAA-974 / DSM 45345 / CCUG 50838 / CIP 108380 / JCM 13579 / CDC 945)</name>
    <dbReference type="NCBI Taxonomy" id="679197"/>
    <lineage>
        <taxon>Bacteria</taxon>
        <taxon>Bacillati</taxon>
        <taxon>Actinomycetota</taxon>
        <taxon>Actinomycetes</taxon>
        <taxon>Mycobacteriales</taxon>
        <taxon>Segniliparaceae</taxon>
        <taxon>Segniliparus</taxon>
    </lineage>
</organism>
<dbReference type="CDD" id="cd07079">
    <property type="entry name" value="ALDH_F18-19_ProA-GPR"/>
    <property type="match status" value="1"/>
</dbReference>
<dbReference type="OrthoDB" id="9809970at2"/>
<protein>
    <recommendedName>
        <fullName evidence="7">Gamma-glutamyl phosphate reductase</fullName>
        <shortName evidence="7">GPR</shortName>
        <ecNumber evidence="7">1.2.1.41</ecNumber>
    </recommendedName>
    <alternativeName>
        <fullName evidence="7">Glutamate-5-semialdehyde dehydrogenase</fullName>
    </alternativeName>
    <alternativeName>
        <fullName evidence="7">Glutamyl-gamma-semialdehyde dehydrogenase</fullName>
        <shortName evidence="7">GSA dehydrogenase</shortName>
    </alternativeName>
</protein>
<dbReference type="HOGENOM" id="CLU_030231_0_0_11"/>
<dbReference type="InterPro" id="IPR016161">
    <property type="entry name" value="Ald_DH/histidinol_DH"/>
</dbReference>
<dbReference type="FunFam" id="3.40.309.10:FF:000006">
    <property type="entry name" value="Gamma-glutamyl phosphate reductase"/>
    <property type="match status" value="1"/>
</dbReference>
<comment type="similarity">
    <text evidence="7">Belongs to the gamma-glutamyl phosphate reductase family.</text>
</comment>
<dbReference type="InterPro" id="IPR016163">
    <property type="entry name" value="Ald_DH_C"/>
</dbReference>
<dbReference type="RefSeq" id="WP_007467874.1">
    <property type="nucleotide sequence ID" value="NZ_KI391954.1"/>
</dbReference>
<dbReference type="PROSITE" id="PS01223">
    <property type="entry name" value="PROA"/>
    <property type="match status" value="1"/>
</dbReference>
<dbReference type="Gene3D" id="3.40.605.10">
    <property type="entry name" value="Aldehyde Dehydrogenase, Chain A, domain 1"/>
    <property type="match status" value="1"/>
</dbReference>
<dbReference type="GO" id="GO:0004350">
    <property type="term" value="F:glutamate-5-semialdehyde dehydrogenase activity"/>
    <property type="evidence" value="ECO:0007669"/>
    <property type="project" value="UniProtKB-UniRule"/>
</dbReference>
<dbReference type="eggNOG" id="COG0014">
    <property type="taxonomic scope" value="Bacteria"/>
</dbReference>
<dbReference type="PANTHER" id="PTHR11063:SF8">
    <property type="entry name" value="DELTA-1-PYRROLINE-5-CARBOXYLATE SYNTHASE"/>
    <property type="match status" value="1"/>
</dbReference>